<dbReference type="AlphaFoldDB" id="C7Q1X2"/>
<evidence type="ECO:0000313" key="3">
    <source>
        <dbReference type="Proteomes" id="UP000000851"/>
    </source>
</evidence>
<dbReference type="KEGG" id="cai:Caci_6832"/>
<name>C7Q1X2_CATAD</name>
<dbReference type="InParanoid" id="C7Q1X2"/>
<keyword evidence="3" id="KW-1185">Reference proteome</keyword>
<sequence>MLVKAAKVGLALGVVLVIVAAYSLYKGSSAAPTCDGRQMSATDKCITHYADGHTVTQDYTQAKHYDAGLAWVLLIAGIAVAATSATGWQRRRGYRLREA</sequence>
<reference evidence="2 3" key="1">
    <citation type="journal article" date="2009" name="Stand. Genomic Sci.">
        <title>Complete genome sequence of Catenulispora acidiphila type strain (ID 139908).</title>
        <authorList>
            <person name="Copeland A."/>
            <person name="Lapidus A."/>
            <person name="Glavina Del Rio T."/>
            <person name="Nolan M."/>
            <person name="Lucas S."/>
            <person name="Chen F."/>
            <person name="Tice H."/>
            <person name="Cheng J.F."/>
            <person name="Bruce D."/>
            <person name="Goodwin L."/>
            <person name="Pitluck S."/>
            <person name="Mikhailova N."/>
            <person name="Pati A."/>
            <person name="Ivanova N."/>
            <person name="Mavromatis K."/>
            <person name="Chen A."/>
            <person name="Palaniappan K."/>
            <person name="Chain P."/>
            <person name="Land M."/>
            <person name="Hauser L."/>
            <person name="Chang Y.J."/>
            <person name="Jeffries C.D."/>
            <person name="Chertkov O."/>
            <person name="Brettin T."/>
            <person name="Detter J.C."/>
            <person name="Han C."/>
            <person name="Ali Z."/>
            <person name="Tindall B.J."/>
            <person name="Goker M."/>
            <person name="Bristow J."/>
            <person name="Eisen J.A."/>
            <person name="Markowitz V."/>
            <person name="Hugenholtz P."/>
            <person name="Kyrpides N.C."/>
            <person name="Klenk H.P."/>
        </authorList>
    </citation>
    <scope>NUCLEOTIDE SEQUENCE [LARGE SCALE GENOMIC DNA]</scope>
    <source>
        <strain evidence="3">DSM 44928 / JCM 14897 / NBRC 102108 / NRRL B-24433 / ID139908</strain>
    </source>
</reference>
<keyword evidence="1" id="KW-0812">Transmembrane</keyword>
<dbReference type="Proteomes" id="UP000000851">
    <property type="component" value="Chromosome"/>
</dbReference>
<evidence type="ECO:0000256" key="1">
    <source>
        <dbReference type="SAM" id="Phobius"/>
    </source>
</evidence>
<keyword evidence="1" id="KW-0472">Membrane</keyword>
<protein>
    <submittedName>
        <fullName evidence="2">Uncharacterized protein</fullName>
    </submittedName>
</protein>
<gene>
    <name evidence="2" type="ordered locus">Caci_6832</name>
</gene>
<organism evidence="2 3">
    <name type="scientific">Catenulispora acidiphila (strain DSM 44928 / JCM 14897 / NBRC 102108 / NRRL B-24433 / ID139908)</name>
    <dbReference type="NCBI Taxonomy" id="479433"/>
    <lineage>
        <taxon>Bacteria</taxon>
        <taxon>Bacillati</taxon>
        <taxon>Actinomycetota</taxon>
        <taxon>Actinomycetes</taxon>
        <taxon>Catenulisporales</taxon>
        <taxon>Catenulisporaceae</taxon>
        <taxon>Catenulispora</taxon>
    </lineage>
</organism>
<keyword evidence="1" id="KW-1133">Transmembrane helix</keyword>
<feature type="transmembrane region" description="Helical" evidence="1">
    <location>
        <begin position="68"/>
        <end position="88"/>
    </location>
</feature>
<dbReference type="HOGENOM" id="CLU_2315150_0_0_11"/>
<dbReference type="RefSeq" id="WP_015795401.1">
    <property type="nucleotide sequence ID" value="NC_013131.1"/>
</dbReference>
<dbReference type="EMBL" id="CP001700">
    <property type="protein sequence ID" value="ACU75673.1"/>
    <property type="molecule type" value="Genomic_DNA"/>
</dbReference>
<evidence type="ECO:0000313" key="2">
    <source>
        <dbReference type="EMBL" id="ACU75673.1"/>
    </source>
</evidence>
<accession>C7Q1X2</accession>
<proteinExistence type="predicted"/>